<keyword evidence="5" id="KW-1185">Reference proteome</keyword>
<dbReference type="PANTHER" id="PTHR43353">
    <property type="entry name" value="SUCCINATE-SEMIALDEHYDE DEHYDROGENASE, MITOCHONDRIAL"/>
    <property type="match status" value="1"/>
</dbReference>
<dbReference type="RefSeq" id="WP_011812203.1">
    <property type="nucleotide sequence ID" value="NC_008786.1"/>
</dbReference>
<reference evidence="5" key="1">
    <citation type="submission" date="2006-12" db="EMBL/GenBank/DDBJ databases">
        <title>Complete sequence of chromosome 1 of Verminephrobacter eiseniae EF01-2.</title>
        <authorList>
            <person name="Copeland A."/>
            <person name="Lucas S."/>
            <person name="Lapidus A."/>
            <person name="Barry K."/>
            <person name="Detter J.C."/>
            <person name="Glavina del Rio T."/>
            <person name="Dalin E."/>
            <person name="Tice H."/>
            <person name="Pitluck S."/>
            <person name="Chertkov O."/>
            <person name="Brettin T."/>
            <person name="Bruce D."/>
            <person name="Han C."/>
            <person name="Tapia R."/>
            <person name="Gilna P."/>
            <person name="Schmutz J."/>
            <person name="Larimer F."/>
            <person name="Land M."/>
            <person name="Hauser L."/>
            <person name="Kyrpides N."/>
            <person name="Kim E."/>
            <person name="Stahl D."/>
            <person name="Richardson P."/>
        </authorList>
    </citation>
    <scope>NUCLEOTIDE SEQUENCE [LARGE SCALE GENOMIC DNA]</scope>
    <source>
        <strain evidence="5">EF01-2</strain>
    </source>
</reference>
<dbReference type="CDD" id="cd07103">
    <property type="entry name" value="ALDH_F5_SSADH_GabD"/>
    <property type="match status" value="1"/>
</dbReference>
<feature type="domain" description="Aldehyde dehydrogenase" evidence="3">
    <location>
        <begin position="18"/>
        <end position="473"/>
    </location>
</feature>
<dbReference type="KEGG" id="vei:Veis_4520"/>
<dbReference type="OrthoDB" id="6187633at2"/>
<dbReference type="InterPro" id="IPR016162">
    <property type="entry name" value="Ald_DH_N"/>
</dbReference>
<dbReference type="Gene3D" id="3.40.309.10">
    <property type="entry name" value="Aldehyde Dehydrogenase, Chain A, domain 2"/>
    <property type="match status" value="1"/>
</dbReference>
<dbReference type="Pfam" id="PF00171">
    <property type="entry name" value="Aldedh"/>
    <property type="match status" value="1"/>
</dbReference>
<sequence>MHTYPELGLFIDGQWHLAQGRNTEPVMDPATGRVLGNLPHASKADLEHALQAAQRAFIQWRKVPASERANILRRAAALVHQRRDTIARTLTLEQGKLLTEARDEVDAAADIIEWSAEEARRIYGRVIPGRRQDITQMVVHEPAGPVAAFTPWNFPASTPSRKISSALAAGCTVILKASEETPATAVELVRAFADAGAPAGVIALVFGVPEQVSQRLIASPIIRKISFTGSIPVGKALTRLAADGLKRVTMELGGHGAALVFADADVLHAARTLAAGRFRNAGQVCIAPSRFFVHERVLDLFTAEFVRAAQATQVGDGLDATATMGPLASERRVQAMQAIVADALARGATLACGGRRIERPGCFFEPTVVLNPAPDCRLMQEEPFGPIAPIVPFSDLDEVLAHANALPYGLSAYVFSQNIGTAMAAARGLEAGMVAINSLSLALTETPFGGVKASGLGHEGGTEGVQAYTVKKFISLA</sequence>
<protein>
    <submittedName>
        <fullName evidence="4">Succinate-semialdehyde dehydrogenase (NAD(P)(+))</fullName>
        <ecNumber evidence="4">1.2.1.16</ecNumber>
    </submittedName>
</protein>
<dbReference type="HOGENOM" id="CLU_005391_5_1_4"/>
<keyword evidence="2 4" id="KW-0560">Oxidoreductase</keyword>
<dbReference type="GO" id="GO:0009013">
    <property type="term" value="F:succinate-semialdehyde dehydrogenase [NAD(P)+] activity"/>
    <property type="evidence" value="ECO:0007669"/>
    <property type="project" value="UniProtKB-EC"/>
</dbReference>
<evidence type="ECO:0000256" key="2">
    <source>
        <dbReference type="ARBA" id="ARBA00023002"/>
    </source>
</evidence>
<dbReference type="SUPFAM" id="SSF53720">
    <property type="entry name" value="ALDH-like"/>
    <property type="match status" value="1"/>
</dbReference>
<dbReference type="GeneID" id="76462819"/>
<dbReference type="InterPro" id="IPR016161">
    <property type="entry name" value="Ald_DH/histidinol_DH"/>
</dbReference>
<dbReference type="InterPro" id="IPR016160">
    <property type="entry name" value="Ald_DH_CS_CYS"/>
</dbReference>
<organism evidence="4 5">
    <name type="scientific">Verminephrobacter eiseniae (strain EF01-2)</name>
    <dbReference type="NCBI Taxonomy" id="391735"/>
    <lineage>
        <taxon>Bacteria</taxon>
        <taxon>Pseudomonadati</taxon>
        <taxon>Pseudomonadota</taxon>
        <taxon>Betaproteobacteria</taxon>
        <taxon>Burkholderiales</taxon>
        <taxon>Comamonadaceae</taxon>
        <taxon>Verminephrobacter</taxon>
    </lineage>
</organism>
<dbReference type="PANTHER" id="PTHR43353:SF5">
    <property type="entry name" value="SUCCINATE-SEMIALDEHYDE DEHYDROGENASE, MITOCHONDRIAL"/>
    <property type="match status" value="1"/>
</dbReference>
<dbReference type="InterPro" id="IPR016163">
    <property type="entry name" value="Ald_DH_C"/>
</dbReference>
<dbReference type="EC" id="1.2.1.16" evidence="4"/>
<dbReference type="eggNOG" id="COG1012">
    <property type="taxonomic scope" value="Bacteria"/>
</dbReference>
<name>A1WRG2_VEREI</name>
<proteinExistence type="inferred from homology"/>
<dbReference type="Proteomes" id="UP000000374">
    <property type="component" value="Chromosome"/>
</dbReference>
<dbReference type="AlphaFoldDB" id="A1WRG2"/>
<accession>A1WRG2</accession>
<dbReference type="Gene3D" id="3.40.605.10">
    <property type="entry name" value="Aldehyde Dehydrogenase, Chain A, domain 1"/>
    <property type="match status" value="1"/>
</dbReference>
<dbReference type="InterPro" id="IPR015590">
    <property type="entry name" value="Aldehyde_DH_dom"/>
</dbReference>
<evidence type="ECO:0000259" key="3">
    <source>
        <dbReference type="Pfam" id="PF00171"/>
    </source>
</evidence>
<evidence type="ECO:0000313" key="5">
    <source>
        <dbReference type="Proteomes" id="UP000000374"/>
    </source>
</evidence>
<comment type="similarity">
    <text evidence="1">Belongs to the aldehyde dehydrogenase family.</text>
</comment>
<dbReference type="FunFam" id="3.40.309.10:FF:000009">
    <property type="entry name" value="Aldehyde dehydrogenase A"/>
    <property type="match status" value="1"/>
</dbReference>
<gene>
    <name evidence="4" type="ordered locus">Veis_4520</name>
</gene>
<dbReference type="STRING" id="391735.Veis_4520"/>
<evidence type="ECO:0000256" key="1">
    <source>
        <dbReference type="ARBA" id="ARBA00009986"/>
    </source>
</evidence>
<dbReference type="InterPro" id="IPR050740">
    <property type="entry name" value="Aldehyde_DH_Superfamily"/>
</dbReference>
<dbReference type="PROSITE" id="PS00070">
    <property type="entry name" value="ALDEHYDE_DEHYDR_CYS"/>
    <property type="match status" value="1"/>
</dbReference>
<dbReference type="EMBL" id="CP000542">
    <property type="protein sequence ID" value="ABM60219.1"/>
    <property type="molecule type" value="Genomic_DNA"/>
</dbReference>
<dbReference type="FunFam" id="3.40.605.10:FF:000033">
    <property type="entry name" value="NAD-dependent succinate-semialdehyde dehydrogenase"/>
    <property type="match status" value="1"/>
</dbReference>
<evidence type="ECO:0000313" key="4">
    <source>
        <dbReference type="EMBL" id="ABM60219.1"/>
    </source>
</evidence>